<evidence type="ECO:0000256" key="3">
    <source>
        <dbReference type="ARBA" id="ARBA00023006"/>
    </source>
</evidence>
<evidence type="ECO:0000256" key="1">
    <source>
        <dbReference type="ARBA" id="ARBA00007130"/>
    </source>
</evidence>
<dbReference type="PANTHER" id="PTHR13292">
    <property type="entry name" value="AUTOPHAGY-RELATED PROTEIN 101"/>
    <property type="match status" value="1"/>
</dbReference>
<accession>A0A8H7PM29</accession>
<dbReference type="OrthoDB" id="10259639at2759"/>
<comment type="similarity">
    <text evidence="1">Belongs to the ATG101 family.</text>
</comment>
<dbReference type="GO" id="GO:0019901">
    <property type="term" value="F:protein kinase binding"/>
    <property type="evidence" value="ECO:0007669"/>
    <property type="project" value="TreeGrafter"/>
</dbReference>
<dbReference type="GO" id="GO:1990316">
    <property type="term" value="C:Atg1/ULK1 kinase complex"/>
    <property type="evidence" value="ECO:0007669"/>
    <property type="project" value="TreeGrafter"/>
</dbReference>
<feature type="compositionally biased region" description="Gly residues" evidence="4">
    <location>
        <begin position="195"/>
        <end position="207"/>
    </location>
</feature>
<evidence type="ECO:0000313" key="5">
    <source>
        <dbReference type="EMBL" id="KAG2176368.1"/>
    </source>
</evidence>
<protein>
    <recommendedName>
        <fullName evidence="2">Autophagy-related protein 101</fullName>
    </recommendedName>
</protein>
<evidence type="ECO:0000256" key="4">
    <source>
        <dbReference type="SAM" id="MobiDB-lite"/>
    </source>
</evidence>
<dbReference type="GO" id="GO:0000045">
    <property type="term" value="P:autophagosome assembly"/>
    <property type="evidence" value="ECO:0007669"/>
    <property type="project" value="TreeGrafter"/>
</dbReference>
<dbReference type="AlphaFoldDB" id="A0A8H7PM29"/>
<dbReference type="Pfam" id="PF07855">
    <property type="entry name" value="ATG101"/>
    <property type="match status" value="1"/>
</dbReference>
<evidence type="ECO:0000256" key="2">
    <source>
        <dbReference type="ARBA" id="ARBA00018874"/>
    </source>
</evidence>
<keyword evidence="6" id="KW-1185">Reference proteome</keyword>
<feature type="compositionally biased region" description="Low complexity" evidence="4">
    <location>
        <begin position="208"/>
        <end position="218"/>
    </location>
</feature>
<sequence>MVFSLEMTSVSKNYLKDVLRALLHSIFFHRLLVNVTPREGHFLDSTVSMTDSKEVDDLIEERATEFYQKMSSPQNQQQGKIAVLFYEKKQKKIWFQFSKSEELICWEQWAITITVVDPQTESERHKIRKTMERQLNQNLLKILNIINDHKEHIPSITTTEGNPFPYQVAIPGYSESWGAMIKRLLVTDAPVDGNGGITSAGGSGGSEGNANTGARISN</sequence>
<reference evidence="5" key="1">
    <citation type="submission" date="2020-12" db="EMBL/GenBank/DDBJ databases">
        <title>Metabolic potential, ecology and presence of endohyphal bacteria is reflected in genomic diversity of Mucoromycotina.</title>
        <authorList>
            <person name="Muszewska A."/>
            <person name="Okrasinska A."/>
            <person name="Steczkiewicz K."/>
            <person name="Drgas O."/>
            <person name="Orlowska M."/>
            <person name="Perlinska-Lenart U."/>
            <person name="Aleksandrzak-Piekarczyk T."/>
            <person name="Szatraj K."/>
            <person name="Zielenkiewicz U."/>
            <person name="Pilsyk S."/>
            <person name="Malc E."/>
            <person name="Mieczkowski P."/>
            <person name="Kruszewska J.S."/>
            <person name="Biernat P."/>
            <person name="Pawlowska J."/>
        </authorList>
    </citation>
    <scope>NUCLEOTIDE SEQUENCE</scope>
    <source>
        <strain evidence="5">WA0000067209</strain>
    </source>
</reference>
<dbReference type="Proteomes" id="UP000654370">
    <property type="component" value="Unassembled WGS sequence"/>
</dbReference>
<dbReference type="PANTHER" id="PTHR13292:SF0">
    <property type="entry name" value="AUTOPHAGY-RELATED PROTEIN 101"/>
    <property type="match status" value="1"/>
</dbReference>
<name>A0A8H7PM29_MORIS</name>
<dbReference type="InterPro" id="IPR012445">
    <property type="entry name" value="ATG101"/>
</dbReference>
<organism evidence="5 6">
    <name type="scientific">Mortierella isabellina</name>
    <name type="common">Filamentous fungus</name>
    <name type="synonym">Umbelopsis isabellina</name>
    <dbReference type="NCBI Taxonomy" id="91625"/>
    <lineage>
        <taxon>Eukaryota</taxon>
        <taxon>Fungi</taxon>
        <taxon>Fungi incertae sedis</taxon>
        <taxon>Mucoromycota</taxon>
        <taxon>Mucoromycotina</taxon>
        <taxon>Umbelopsidomycetes</taxon>
        <taxon>Umbelopsidales</taxon>
        <taxon>Umbelopsidaceae</taxon>
        <taxon>Umbelopsis</taxon>
    </lineage>
</organism>
<proteinExistence type="inferred from homology"/>
<keyword evidence="3" id="KW-0072">Autophagy</keyword>
<comment type="caution">
    <text evidence="5">The sequence shown here is derived from an EMBL/GenBank/DDBJ whole genome shotgun (WGS) entry which is preliminary data.</text>
</comment>
<evidence type="ECO:0000313" key="6">
    <source>
        <dbReference type="Proteomes" id="UP000654370"/>
    </source>
</evidence>
<feature type="region of interest" description="Disordered" evidence="4">
    <location>
        <begin position="195"/>
        <end position="218"/>
    </location>
</feature>
<dbReference type="GO" id="GO:0000407">
    <property type="term" value="C:phagophore assembly site"/>
    <property type="evidence" value="ECO:0007669"/>
    <property type="project" value="TreeGrafter"/>
</dbReference>
<gene>
    <name evidence="5" type="ORF">INT43_005602</name>
</gene>
<dbReference type="EMBL" id="JAEPQZ010000010">
    <property type="protein sequence ID" value="KAG2176368.1"/>
    <property type="molecule type" value="Genomic_DNA"/>
</dbReference>